<evidence type="ECO:0000256" key="4">
    <source>
        <dbReference type="ARBA" id="ARBA00022723"/>
    </source>
</evidence>
<keyword evidence="6" id="KW-0170">Cobalt</keyword>
<dbReference type="STRING" id="398580.Dshi_2855"/>
<dbReference type="PANTHER" id="PTHR48101">
    <property type="entry name" value="METHYLMALONYL-COA MUTASE, MITOCHONDRIAL-RELATED"/>
    <property type="match status" value="1"/>
</dbReference>
<dbReference type="GO" id="GO:0031419">
    <property type="term" value="F:cobalamin binding"/>
    <property type="evidence" value="ECO:0007669"/>
    <property type="project" value="UniProtKB-KW"/>
</dbReference>
<dbReference type="NCBIfam" id="TIGR00640">
    <property type="entry name" value="acid_CoA_mut_C"/>
    <property type="match status" value="1"/>
</dbReference>
<keyword evidence="5 8" id="KW-0413">Isomerase</keyword>
<evidence type="ECO:0000256" key="6">
    <source>
        <dbReference type="ARBA" id="ARBA00023285"/>
    </source>
</evidence>
<dbReference type="InterPro" id="IPR006099">
    <property type="entry name" value="MeMalonylCoA_mutase_a/b_cat"/>
</dbReference>
<dbReference type="PANTHER" id="PTHR48101:SF3">
    <property type="entry name" value="COENZYME B12-DEPENDENT MUTASE"/>
    <property type="match status" value="1"/>
</dbReference>
<dbReference type="PROSITE" id="PS51332">
    <property type="entry name" value="B12_BINDING"/>
    <property type="match status" value="1"/>
</dbReference>
<dbReference type="EMBL" id="CP000830">
    <property type="protein sequence ID" value="ABV94588.1"/>
    <property type="molecule type" value="Genomic_DNA"/>
</dbReference>
<evidence type="ECO:0000256" key="5">
    <source>
        <dbReference type="ARBA" id="ARBA00023235"/>
    </source>
</evidence>
<dbReference type="AlphaFoldDB" id="A8LJI5"/>
<dbReference type="InterPro" id="IPR016176">
    <property type="entry name" value="Cbl-dep_enz_cat"/>
</dbReference>
<feature type="domain" description="B12-binding" evidence="7">
    <location>
        <begin position="523"/>
        <end position="652"/>
    </location>
</feature>
<dbReference type="eggNOG" id="COG1884">
    <property type="taxonomic scope" value="Bacteria"/>
</dbReference>
<evidence type="ECO:0000256" key="3">
    <source>
        <dbReference type="ARBA" id="ARBA00022628"/>
    </source>
</evidence>
<dbReference type="KEGG" id="dsh:Dshi_2855"/>
<dbReference type="InterPro" id="IPR036724">
    <property type="entry name" value="Cobalamin-bd_sf"/>
</dbReference>
<dbReference type="GO" id="GO:0046872">
    <property type="term" value="F:metal ion binding"/>
    <property type="evidence" value="ECO:0007669"/>
    <property type="project" value="UniProtKB-KW"/>
</dbReference>
<dbReference type="EC" id="5.4.99.2" evidence="8"/>
<dbReference type="InterPro" id="IPR006158">
    <property type="entry name" value="Cobalamin-bd"/>
</dbReference>
<evidence type="ECO:0000313" key="8">
    <source>
        <dbReference type="EMBL" id="ABV94588.1"/>
    </source>
</evidence>
<dbReference type="HOGENOM" id="CLU_009523_4_0_5"/>
<name>A8LJI5_DINSH</name>
<evidence type="ECO:0000256" key="1">
    <source>
        <dbReference type="ARBA" id="ARBA00001922"/>
    </source>
</evidence>
<keyword evidence="4" id="KW-0479">Metal-binding</keyword>
<dbReference type="Proteomes" id="UP000006833">
    <property type="component" value="Chromosome"/>
</dbReference>
<dbReference type="CDD" id="cd02071">
    <property type="entry name" value="MM_CoA_mut_B12_BD"/>
    <property type="match status" value="1"/>
</dbReference>
<dbReference type="RefSeq" id="WP_012179516.1">
    <property type="nucleotide sequence ID" value="NC_009952.1"/>
</dbReference>
<evidence type="ECO:0000256" key="2">
    <source>
        <dbReference type="ARBA" id="ARBA00008465"/>
    </source>
</evidence>
<dbReference type="Pfam" id="PF02310">
    <property type="entry name" value="B12-binding"/>
    <property type="match status" value="1"/>
</dbReference>
<keyword evidence="3" id="KW-0846">Cobalamin</keyword>
<protein>
    <submittedName>
        <fullName evidence="8">Methylmalonyl-CoA mutase</fullName>
        <ecNumber evidence="8">5.4.99.2</ecNumber>
    </submittedName>
</protein>
<gene>
    <name evidence="8" type="primary">mutB</name>
    <name evidence="8" type="ordered locus">Dshi_2855</name>
</gene>
<keyword evidence="9" id="KW-1185">Reference proteome</keyword>
<dbReference type="Gene3D" id="3.20.20.240">
    <property type="entry name" value="Methylmalonyl-CoA mutase"/>
    <property type="match status" value="1"/>
</dbReference>
<evidence type="ECO:0000259" key="7">
    <source>
        <dbReference type="PROSITE" id="PS51332"/>
    </source>
</evidence>
<dbReference type="GO" id="GO:0004494">
    <property type="term" value="F:methylmalonyl-CoA mutase activity"/>
    <property type="evidence" value="ECO:0007669"/>
    <property type="project" value="UniProtKB-EC"/>
</dbReference>
<comment type="similarity">
    <text evidence="2">Belongs to the methylmalonyl-CoA mutase family.</text>
</comment>
<dbReference type="SUPFAM" id="SSF51703">
    <property type="entry name" value="Cobalamin (vitamin B12)-dependent enzymes"/>
    <property type="match status" value="1"/>
</dbReference>
<reference evidence="9" key="1">
    <citation type="journal article" date="2010" name="ISME J.">
        <title>The complete genome sequence of the algal symbiont Dinoroseobacter shibae: a hitchhiker's guide to life in the sea.</title>
        <authorList>
            <person name="Wagner-Dobler I."/>
            <person name="Ballhausen B."/>
            <person name="Berger M."/>
            <person name="Brinkhoff T."/>
            <person name="Buchholz I."/>
            <person name="Bunk B."/>
            <person name="Cypionka H."/>
            <person name="Daniel R."/>
            <person name="Drepper T."/>
            <person name="Gerdts G."/>
            <person name="Hahnke S."/>
            <person name="Han C."/>
            <person name="Jahn D."/>
            <person name="Kalhoefer D."/>
            <person name="Kiss H."/>
            <person name="Klenk H.P."/>
            <person name="Kyrpides N."/>
            <person name="Liebl W."/>
            <person name="Liesegang H."/>
            <person name="Meincke L."/>
            <person name="Pati A."/>
            <person name="Petersen J."/>
            <person name="Piekarski T."/>
            <person name="Pommerenke C."/>
            <person name="Pradella S."/>
            <person name="Pukall R."/>
            <person name="Rabus R."/>
            <person name="Stackebrandt E."/>
            <person name="Thole S."/>
            <person name="Thompson L."/>
            <person name="Tielen P."/>
            <person name="Tomasch J."/>
            <person name="von Jan M."/>
            <person name="Wanphrut N."/>
            <person name="Wichels A."/>
            <person name="Zech H."/>
            <person name="Simon M."/>
        </authorList>
    </citation>
    <scope>NUCLEOTIDE SEQUENCE [LARGE SCALE GENOMIC DNA]</scope>
    <source>
        <strain evidence="9">DSM 16493 / NCIMB 14021 / DFL 12</strain>
    </source>
</reference>
<accession>A8LJI5</accession>
<proteinExistence type="inferred from homology"/>
<organism evidence="8 9">
    <name type="scientific">Dinoroseobacter shibae (strain DSM 16493 / NCIMB 14021 / DFL 12)</name>
    <dbReference type="NCBI Taxonomy" id="398580"/>
    <lineage>
        <taxon>Bacteria</taxon>
        <taxon>Pseudomonadati</taxon>
        <taxon>Pseudomonadota</taxon>
        <taxon>Alphaproteobacteria</taxon>
        <taxon>Rhodobacterales</taxon>
        <taxon>Roseobacteraceae</taxon>
        <taxon>Dinoroseobacter</taxon>
    </lineage>
</organism>
<comment type="cofactor">
    <cofactor evidence="1">
        <name>adenosylcob(III)alamin</name>
        <dbReference type="ChEBI" id="CHEBI:18408"/>
    </cofactor>
</comment>
<dbReference type="InterPro" id="IPR006159">
    <property type="entry name" value="Acid_CoA_mut_C"/>
</dbReference>
<dbReference type="Pfam" id="PF01642">
    <property type="entry name" value="MM_CoA_mutase"/>
    <property type="match status" value="1"/>
</dbReference>
<dbReference type="InterPro" id="IPR006098">
    <property type="entry name" value="MMCoA_mutase_a_cat"/>
</dbReference>
<sequence length="657" mass="71907">MPMTETKKDRPWLFRTYAGHSTAEASNALYRGNLAKGQTGLSVAFDLPTQTGYDSDHVLSRGEVGKVGVPVAHLGDMRALFKDIPLDQMNTSMTINATAPWLLSLYIAVAEEQGADVTKLQGTVQNDIIKEYLSRGTYICPPKPSLRMITDVAAYTREHLPKWNPMNVCSYHLQEAGATPEQELAFALATATAVLDDLKGKVPAEHFPAMVGRISFFVNAGIRFVTEMCKMRAFVTLWDEICRDRYGVEDPKFRRFRYGVQVNSLGLTEQQPENNVYRILIEMLAVTLSKNARARAVQLPAWNEALGLPRPWDQQWSLRMQQIMALETDLLEFDDLFDGNPAVDRKVAELMEGARAELATIDGMGGAVAAIEYMKSRLVEANSDRLGRIEGGETVVVGVNKYQQGEPSPLMDADGGIMVVDPAVEADQIARLQAWRAARDEDAAQKALADLREAALSGANVMPASIAAAKAGVTTGEWGLEIRKSFGEYRAPTGVSANPSNRTEGLDEIRDAVSAVSAKLGRKLKFLVGKPGLDGHSNGAEQIAARARDCGMDITYEGIRLTPEEIVRAAREQDAHVVGLSILSGSHIPLIEELMGRMREADLTHIPVIVGGIIPEDDAERLRAMGVAKVYTPKDFELNRIMFDIVGLVDDTPIAAE</sequence>
<dbReference type="NCBIfam" id="TIGR00641">
    <property type="entry name" value="acid_CoA_mut_N"/>
    <property type="match status" value="1"/>
</dbReference>
<dbReference type="Gene3D" id="3.40.50.280">
    <property type="entry name" value="Cobalamin-binding domain"/>
    <property type="match status" value="1"/>
</dbReference>
<dbReference type="eggNOG" id="COG2185">
    <property type="taxonomic scope" value="Bacteria"/>
</dbReference>
<dbReference type="SUPFAM" id="SSF52242">
    <property type="entry name" value="Cobalamin (vitamin B12)-binding domain"/>
    <property type="match status" value="1"/>
</dbReference>
<evidence type="ECO:0000313" key="9">
    <source>
        <dbReference type="Proteomes" id="UP000006833"/>
    </source>
</evidence>